<dbReference type="OrthoDB" id="203477at2157"/>
<dbReference type="RefSeq" id="WP_211533319.1">
    <property type="nucleotide sequence ID" value="NZ_CP058560.1"/>
</dbReference>
<protein>
    <submittedName>
        <fullName evidence="3">Alpha/beta fold hydrolase</fullName>
    </submittedName>
</protein>
<gene>
    <name evidence="3" type="ORF">HYG87_00645</name>
</gene>
<dbReference type="Pfam" id="PF12697">
    <property type="entry name" value="Abhydrolase_6"/>
    <property type="match status" value="1"/>
</dbReference>
<evidence type="ECO:0000259" key="2">
    <source>
        <dbReference type="Pfam" id="PF13026"/>
    </source>
</evidence>
<organism evidence="3 4">
    <name type="scientific">Methanobacterium alkalithermotolerans</name>
    <dbReference type="NCBI Taxonomy" id="2731220"/>
    <lineage>
        <taxon>Archaea</taxon>
        <taxon>Methanobacteriati</taxon>
        <taxon>Methanobacteriota</taxon>
        <taxon>Methanomada group</taxon>
        <taxon>Methanobacteria</taxon>
        <taxon>Methanobacteriales</taxon>
        <taxon>Methanobacteriaceae</taxon>
        <taxon>Methanobacterium</taxon>
    </lineage>
</organism>
<dbReference type="GO" id="GO:0052689">
    <property type="term" value="F:carboxylic ester hydrolase activity"/>
    <property type="evidence" value="ECO:0007669"/>
    <property type="project" value="TreeGrafter"/>
</dbReference>
<sequence>MNSPEKDLKKIAQDFMDELLQGDFTSAWSRFDEDMKNALNQEQLEEAWINTLAPAGALLQQNEMEITPMEGYHMVTIHYGFQRADIEVKIVFKKEGKISGLNFIPTTTEYNPPDYVDPSSFREVEVTVGEGKWALPGTLSMPAGSGPFPGVVLVHGSGPNDQDETIGQNKIFRDLAGGLASKGIAVLRYNKRTFQYAKELTAQEVEDITVKEEVIDDALLAIHLLRRSKNIDPDRVYLIGHSLGATLAPRIGREDNELAGIILMAGITRSLEETILDQYTYLYNLKGEISKNEQAELDDLKEKVEKLKDPDFVKNITRQDLPLDMPVNYWKDLREHDPSSIIKSLDMDILVLQGGRDYQVLESVDFKGWKEALKNKDNASFQVFPLLNHLFIAGEGKSTPQEYLVEGHVEKEVIDCMVKWIN</sequence>
<dbReference type="InterPro" id="IPR000073">
    <property type="entry name" value="AB_hydrolase_1"/>
</dbReference>
<evidence type="ECO:0000313" key="3">
    <source>
        <dbReference type="EMBL" id="QUH22376.1"/>
    </source>
</evidence>
<dbReference type="Gene3D" id="3.10.450.590">
    <property type="match status" value="1"/>
</dbReference>
<feature type="domain" description="AB hydrolase-1" evidence="1">
    <location>
        <begin position="151"/>
        <end position="271"/>
    </location>
</feature>
<dbReference type="SUPFAM" id="SSF53474">
    <property type="entry name" value="alpha/beta-Hydrolases"/>
    <property type="match status" value="1"/>
</dbReference>
<evidence type="ECO:0000259" key="1">
    <source>
        <dbReference type="Pfam" id="PF12697"/>
    </source>
</evidence>
<dbReference type="PANTHER" id="PTHR43265:SF1">
    <property type="entry name" value="ESTERASE ESTD"/>
    <property type="match status" value="1"/>
</dbReference>
<dbReference type="EMBL" id="CP058560">
    <property type="protein sequence ID" value="QUH22376.1"/>
    <property type="molecule type" value="Genomic_DNA"/>
</dbReference>
<evidence type="ECO:0000313" key="4">
    <source>
        <dbReference type="Proteomes" id="UP000681041"/>
    </source>
</evidence>
<reference evidence="3" key="1">
    <citation type="submission" date="2020-07" db="EMBL/GenBank/DDBJ databases">
        <title>Methanobacterium. sp. MethCan genome.</title>
        <authorList>
            <person name="Postec A."/>
            <person name="Quemeneur M."/>
        </authorList>
    </citation>
    <scope>NUCLEOTIDE SEQUENCE</scope>
    <source>
        <strain evidence="3">MethCAN</strain>
    </source>
</reference>
<name>A0A8T8K1N3_9EURY</name>
<dbReference type="InterPro" id="IPR029058">
    <property type="entry name" value="AB_hydrolase_fold"/>
</dbReference>
<proteinExistence type="predicted"/>
<feature type="domain" description="DUF3887" evidence="2">
    <location>
        <begin position="12"/>
        <end position="101"/>
    </location>
</feature>
<keyword evidence="4" id="KW-1185">Reference proteome</keyword>
<accession>A0A8T8K1N3</accession>
<dbReference type="Gene3D" id="3.40.50.1820">
    <property type="entry name" value="alpha/beta hydrolase"/>
    <property type="match status" value="1"/>
</dbReference>
<dbReference type="AlphaFoldDB" id="A0A8T8K1N3"/>
<dbReference type="InterPro" id="IPR053145">
    <property type="entry name" value="AB_hydrolase_Est10"/>
</dbReference>
<dbReference type="Proteomes" id="UP000681041">
    <property type="component" value="Chromosome"/>
</dbReference>
<dbReference type="Pfam" id="PF13026">
    <property type="entry name" value="DUF3887"/>
    <property type="match status" value="1"/>
</dbReference>
<dbReference type="InterPro" id="IPR024981">
    <property type="entry name" value="DUF3887"/>
</dbReference>
<keyword evidence="3" id="KW-0378">Hydrolase</keyword>
<dbReference type="GeneID" id="64819227"/>
<dbReference type="KEGG" id="meme:HYG87_00645"/>
<dbReference type="PANTHER" id="PTHR43265">
    <property type="entry name" value="ESTERASE ESTD"/>
    <property type="match status" value="1"/>
</dbReference>